<proteinExistence type="predicted"/>
<gene>
    <name evidence="1" type="ORF">AN484_15575</name>
</gene>
<reference evidence="1 2" key="1">
    <citation type="submission" date="2015-09" db="EMBL/GenBank/DDBJ databases">
        <title>Aphanizomenon flos-aquae WA102.</title>
        <authorList>
            <person name="Driscoll C."/>
        </authorList>
    </citation>
    <scope>NUCLEOTIDE SEQUENCE [LARGE SCALE GENOMIC DNA]</scope>
    <source>
        <strain evidence="1">WA102</strain>
    </source>
</reference>
<evidence type="ECO:0000313" key="1">
    <source>
        <dbReference type="EMBL" id="OBQ42849.1"/>
    </source>
</evidence>
<comment type="caution">
    <text evidence="1">The sequence shown here is derived from an EMBL/GenBank/DDBJ whole genome shotgun (WGS) entry which is preliminary data.</text>
</comment>
<sequence>MGIRNNAPKGNNKWAKRLNVTQDVDGREIYKTLLRAFADYYVQIDLTDLDHKNIWYKEYDLKTNERIGFESLRTATELNPGEGRPTNSHRAIMSQAKWDIYESVGKMLANI</sequence>
<dbReference type="EMBL" id="LJOW01000082">
    <property type="protein sequence ID" value="OBQ42849.1"/>
    <property type="molecule type" value="Genomic_DNA"/>
</dbReference>
<dbReference type="Proteomes" id="UP000092093">
    <property type="component" value="Unassembled WGS sequence"/>
</dbReference>
<protein>
    <submittedName>
        <fullName evidence="1">Uncharacterized protein</fullName>
    </submittedName>
</protein>
<dbReference type="AlphaFoldDB" id="A0A1B7X0H5"/>
<evidence type="ECO:0000313" key="2">
    <source>
        <dbReference type="Proteomes" id="UP000092093"/>
    </source>
</evidence>
<organism evidence="1 2">
    <name type="scientific">Aphanizomenon flos-aquae WA102</name>
    <dbReference type="NCBI Taxonomy" id="1710896"/>
    <lineage>
        <taxon>Bacteria</taxon>
        <taxon>Bacillati</taxon>
        <taxon>Cyanobacteriota</taxon>
        <taxon>Cyanophyceae</taxon>
        <taxon>Nostocales</taxon>
        <taxon>Aphanizomenonaceae</taxon>
        <taxon>Aphanizomenon</taxon>
    </lineage>
</organism>
<accession>A0A1B7X0H5</accession>
<name>A0A1B7X0H5_APHFL</name>